<accession>J0P6G7</accession>
<feature type="domain" description="Insertion element IS402-like" evidence="1">
    <location>
        <begin position="13"/>
        <end position="56"/>
    </location>
</feature>
<evidence type="ECO:0000313" key="2">
    <source>
        <dbReference type="EMBL" id="EJF53072.1"/>
    </source>
</evidence>
<reference evidence="3" key="1">
    <citation type="journal article" date="2012" name="Stand. Genomic Sci.">
        <title>Permanent draft genome sequence of the gliding predator Saprospira grandis strain Sa g1 (= HR1).</title>
        <authorList>
            <person name="Mavromatis K."/>
            <person name="Chertkov O."/>
            <person name="Lapidus A."/>
            <person name="Nolan M."/>
            <person name="Lucas S."/>
            <person name="Tice H."/>
            <person name="Del Rio T.G."/>
            <person name="Cheng J.F."/>
            <person name="Han C."/>
            <person name="Tapia R."/>
            <person name="Bruce D."/>
            <person name="Goodwin L.A."/>
            <person name="Pitluck S."/>
            <person name="Huntemann M."/>
            <person name="Liolios K."/>
            <person name="Pagani I."/>
            <person name="Ivanova N."/>
            <person name="Mikhailova N."/>
            <person name="Pati A."/>
            <person name="Chen A."/>
            <person name="Palaniappan K."/>
            <person name="Land M."/>
            <person name="Brambilla E.M."/>
            <person name="Rohde M."/>
            <person name="Spring S."/>
            <person name="Goker M."/>
            <person name="Detter J.C."/>
            <person name="Bristow J."/>
            <person name="Eisen J.A."/>
            <person name="Markowitz V."/>
            <person name="Hugenholtz P."/>
            <person name="Kyrpides N.C."/>
            <person name="Klenk H.P."/>
            <person name="Woyke T."/>
        </authorList>
    </citation>
    <scope>NUCLEOTIDE SEQUENCE [LARGE SCALE GENOMIC DNA]</scope>
    <source>
        <strain evidence="3">DSM 2844</strain>
    </source>
</reference>
<dbReference type="RefSeq" id="WP_002658472.1">
    <property type="nucleotide sequence ID" value="NZ_JH719942.1"/>
</dbReference>
<protein>
    <recommendedName>
        <fullName evidence="1">Insertion element IS402-like domain-containing protein</fullName>
    </recommendedName>
</protein>
<dbReference type="Proteomes" id="UP000005113">
    <property type="component" value="Unassembled WGS sequence"/>
</dbReference>
<sequence length="72" mass="8447">MVVNLSKEFITEKILAFFPEKKLARKTKAPLWQIVKAIIYRLKTGCQWRELPIQSFFDEVLILLANSILLLQ</sequence>
<organism evidence="2 3">
    <name type="scientific">Saprospira grandis DSM 2844</name>
    <dbReference type="NCBI Taxonomy" id="694433"/>
    <lineage>
        <taxon>Bacteria</taxon>
        <taxon>Pseudomonadati</taxon>
        <taxon>Bacteroidota</taxon>
        <taxon>Saprospiria</taxon>
        <taxon>Saprospirales</taxon>
        <taxon>Saprospiraceae</taxon>
        <taxon>Saprospira</taxon>
    </lineage>
</organism>
<dbReference type="HOGENOM" id="CLU_188993_0_0_10"/>
<proteinExistence type="predicted"/>
<gene>
    <name evidence="2" type="ORF">SapgrDRAFT_1355</name>
</gene>
<dbReference type="Pfam" id="PF13340">
    <property type="entry name" value="DUF4096"/>
    <property type="match status" value="1"/>
</dbReference>
<dbReference type="InterPro" id="IPR025161">
    <property type="entry name" value="IS402-like_dom"/>
</dbReference>
<dbReference type="AlphaFoldDB" id="J0P6G7"/>
<dbReference type="EMBL" id="JH719942">
    <property type="protein sequence ID" value="EJF53072.1"/>
    <property type="molecule type" value="Genomic_DNA"/>
</dbReference>
<evidence type="ECO:0000259" key="1">
    <source>
        <dbReference type="Pfam" id="PF13340"/>
    </source>
</evidence>
<name>J0P6G7_9BACT</name>
<evidence type="ECO:0000313" key="3">
    <source>
        <dbReference type="Proteomes" id="UP000005113"/>
    </source>
</evidence>